<sequence>MEEAFSILEDWPTVPGQSTDTLKKMHKNGNGNSRFESKSSNKHAAPALLWASVISNSKKPESTMVMIANVRKELSETERIQNNVVISGAGYSESEDTDKERVNEVLEVLNLDRDQVKYQRRIKSANGCRLDKIVVSFKETKFKKQEISESKDLKDRRASSRSTSILIRPNVNEFLSGGTAMVLNQVGNTRARSSRAPPVVNSEKFISPNKKATNPKSKSVNVKIAYTNPNFFYSNATSLVNKWSDFNSVIEYHNFPHVIMITETCDHSIVKALRENKSENRQT</sequence>
<keyword evidence="2" id="KW-1185">Reference proteome</keyword>
<evidence type="ECO:0000313" key="2">
    <source>
        <dbReference type="Proteomes" id="UP000276133"/>
    </source>
</evidence>
<comment type="caution">
    <text evidence="1">The sequence shown here is derived from an EMBL/GenBank/DDBJ whole genome shotgun (WGS) entry which is preliminary data.</text>
</comment>
<accession>A0A3M7QZF9</accession>
<dbReference type="EMBL" id="REGN01004723">
    <property type="protein sequence ID" value="RNA16365.1"/>
    <property type="molecule type" value="Genomic_DNA"/>
</dbReference>
<dbReference type="AlphaFoldDB" id="A0A3M7QZF9"/>
<evidence type="ECO:0000313" key="1">
    <source>
        <dbReference type="EMBL" id="RNA16365.1"/>
    </source>
</evidence>
<proteinExistence type="predicted"/>
<name>A0A3M7QZF9_BRAPC</name>
<dbReference type="Proteomes" id="UP000276133">
    <property type="component" value="Unassembled WGS sequence"/>
</dbReference>
<reference evidence="1 2" key="1">
    <citation type="journal article" date="2018" name="Sci. Rep.">
        <title>Genomic signatures of local adaptation to the degree of environmental predictability in rotifers.</title>
        <authorList>
            <person name="Franch-Gras L."/>
            <person name="Hahn C."/>
            <person name="Garcia-Roger E.M."/>
            <person name="Carmona M.J."/>
            <person name="Serra M."/>
            <person name="Gomez A."/>
        </authorList>
    </citation>
    <scope>NUCLEOTIDE SEQUENCE [LARGE SCALE GENOMIC DNA]</scope>
    <source>
        <strain evidence="1">HYR1</strain>
    </source>
</reference>
<protein>
    <submittedName>
        <fullName evidence="1">Uncharacterized protein</fullName>
    </submittedName>
</protein>
<gene>
    <name evidence="1" type="ORF">BpHYR1_004055</name>
</gene>
<organism evidence="1 2">
    <name type="scientific">Brachionus plicatilis</name>
    <name type="common">Marine rotifer</name>
    <name type="synonym">Brachionus muelleri</name>
    <dbReference type="NCBI Taxonomy" id="10195"/>
    <lineage>
        <taxon>Eukaryota</taxon>
        <taxon>Metazoa</taxon>
        <taxon>Spiralia</taxon>
        <taxon>Gnathifera</taxon>
        <taxon>Rotifera</taxon>
        <taxon>Eurotatoria</taxon>
        <taxon>Monogononta</taxon>
        <taxon>Pseudotrocha</taxon>
        <taxon>Ploima</taxon>
        <taxon>Brachionidae</taxon>
        <taxon>Brachionus</taxon>
    </lineage>
</organism>